<evidence type="ECO:0008006" key="4">
    <source>
        <dbReference type="Google" id="ProtNLM"/>
    </source>
</evidence>
<keyword evidence="1" id="KW-0175">Coiled coil</keyword>
<dbReference type="EMBL" id="JAFLVR010000001">
    <property type="protein sequence ID" value="MBO0450767.1"/>
    <property type="molecule type" value="Genomic_DNA"/>
</dbReference>
<proteinExistence type="predicted"/>
<dbReference type="RefSeq" id="WP_207106579.1">
    <property type="nucleotide sequence ID" value="NZ_JAFLVR010000001.1"/>
</dbReference>
<gene>
    <name evidence="2" type="ORF">JZO85_00705</name>
</gene>
<comment type="caution">
    <text evidence="2">The sequence shown here is derived from an EMBL/GenBank/DDBJ whole genome shotgun (WGS) entry which is preliminary data.</text>
</comment>
<name>A0ABS3HCK4_9ENTE</name>
<reference evidence="2 3" key="1">
    <citation type="submission" date="2021-03" db="EMBL/GenBank/DDBJ databases">
        <title>Enterococcal diversity collection.</title>
        <authorList>
            <person name="Gilmore M.S."/>
            <person name="Schwartzman J."/>
            <person name="Van Tyne D."/>
            <person name="Martin M."/>
            <person name="Earl A.M."/>
            <person name="Manson A.L."/>
            <person name="Straub T."/>
            <person name="Salamzade R."/>
            <person name="Saavedra J."/>
            <person name="Lebreton F."/>
            <person name="Prichula J."/>
            <person name="Schaufler K."/>
            <person name="Gaca A."/>
            <person name="Sgardioli B."/>
            <person name="Wagenaar J."/>
            <person name="Strong T."/>
        </authorList>
    </citation>
    <scope>NUCLEOTIDE SEQUENCE [LARGE SCALE GENOMIC DNA]</scope>
    <source>
        <strain evidence="2 3">MJM16</strain>
    </source>
</reference>
<feature type="coiled-coil region" evidence="1">
    <location>
        <begin position="8"/>
        <end position="76"/>
    </location>
</feature>
<evidence type="ECO:0000313" key="2">
    <source>
        <dbReference type="EMBL" id="MBO0450767.1"/>
    </source>
</evidence>
<evidence type="ECO:0000256" key="1">
    <source>
        <dbReference type="SAM" id="Coils"/>
    </source>
</evidence>
<accession>A0ABS3HCK4</accession>
<keyword evidence="3" id="KW-1185">Reference proteome</keyword>
<dbReference type="Proteomes" id="UP000664495">
    <property type="component" value="Unassembled WGS sequence"/>
</dbReference>
<sequence>MKDEIKKKKSFLKRYRNYLIRIERLEEKLLSIDNQLEGMSSKRISDMPTGGLPVTVEDILNRKDETKKRIQRLIDNSVCVKSEIYEVIDHIDDYRFAEVLEAYFIECKTLECIADEKHYSIRHVGFLYGKGIEMIQINE</sequence>
<protein>
    <recommendedName>
        <fullName evidence="4">DUF1492 domain-containing protein</fullName>
    </recommendedName>
</protein>
<evidence type="ECO:0000313" key="3">
    <source>
        <dbReference type="Proteomes" id="UP000664495"/>
    </source>
</evidence>
<organism evidence="2 3">
    <name type="scientific">Candidatus Enterococcus murrayae</name>
    <dbReference type="NCBI Taxonomy" id="2815321"/>
    <lineage>
        <taxon>Bacteria</taxon>
        <taxon>Bacillati</taxon>
        <taxon>Bacillota</taxon>
        <taxon>Bacilli</taxon>
        <taxon>Lactobacillales</taxon>
        <taxon>Enterococcaceae</taxon>
        <taxon>Enterococcus</taxon>
    </lineage>
</organism>